<name>D7U521_VITVI</name>
<sequence length="31" mass="3413">MTISICICTKALAELLFVALQNKVLHKVAKI</sequence>
<dbReference type="HOGENOM" id="CLU_3400223_0_0_1"/>
<accession>D7U521</accession>
<dbReference type="PaxDb" id="29760-VIT_03s0038g02710.t01"/>
<evidence type="ECO:0000313" key="1">
    <source>
        <dbReference type="EMBL" id="CBI37840.3"/>
    </source>
</evidence>
<dbReference type="AlphaFoldDB" id="D7U521"/>
<proteinExistence type="predicted"/>
<evidence type="ECO:0000313" key="2">
    <source>
        <dbReference type="Proteomes" id="UP000009183"/>
    </source>
</evidence>
<reference evidence="2" key="1">
    <citation type="journal article" date="2007" name="Nature">
        <title>The grapevine genome sequence suggests ancestral hexaploidization in major angiosperm phyla.</title>
        <authorList>
            <consortium name="The French-Italian Public Consortium for Grapevine Genome Characterization."/>
            <person name="Jaillon O."/>
            <person name="Aury J.-M."/>
            <person name="Noel B."/>
            <person name="Policriti A."/>
            <person name="Clepet C."/>
            <person name="Casagrande A."/>
            <person name="Choisne N."/>
            <person name="Aubourg S."/>
            <person name="Vitulo N."/>
            <person name="Jubin C."/>
            <person name="Vezzi A."/>
            <person name="Legeai F."/>
            <person name="Hugueney P."/>
            <person name="Dasilva C."/>
            <person name="Horner D."/>
            <person name="Mica E."/>
            <person name="Jublot D."/>
            <person name="Poulain J."/>
            <person name="Bruyere C."/>
            <person name="Billault A."/>
            <person name="Segurens B."/>
            <person name="Gouyvenoux M."/>
            <person name="Ugarte E."/>
            <person name="Cattonaro F."/>
            <person name="Anthouard V."/>
            <person name="Vico V."/>
            <person name="Del Fabbro C."/>
            <person name="Alaux M."/>
            <person name="Di Gaspero G."/>
            <person name="Dumas V."/>
            <person name="Felice N."/>
            <person name="Paillard S."/>
            <person name="Juman I."/>
            <person name="Moroldo M."/>
            <person name="Scalabrin S."/>
            <person name="Canaguier A."/>
            <person name="Le Clainche I."/>
            <person name="Malacrida G."/>
            <person name="Durand E."/>
            <person name="Pesole G."/>
            <person name="Laucou V."/>
            <person name="Chatelet P."/>
            <person name="Merdinoglu D."/>
            <person name="Delledonne M."/>
            <person name="Pezzotti M."/>
            <person name="Lecharny A."/>
            <person name="Scarpelli C."/>
            <person name="Artiguenave F."/>
            <person name="Pe M.E."/>
            <person name="Valle G."/>
            <person name="Morgante M."/>
            <person name="Caboche M."/>
            <person name="Adam-Blondon A.-F."/>
            <person name="Weissenbach J."/>
            <person name="Quetier F."/>
            <person name="Wincker P."/>
        </authorList>
    </citation>
    <scope>NUCLEOTIDE SEQUENCE [LARGE SCALE GENOMIC DNA]</scope>
    <source>
        <strain evidence="2">cv. Pinot noir / PN40024</strain>
    </source>
</reference>
<dbReference type="EMBL" id="FN596508">
    <property type="protein sequence ID" value="CBI37840.3"/>
    <property type="molecule type" value="Genomic_DNA"/>
</dbReference>
<organism evidence="1 2">
    <name type="scientific">Vitis vinifera</name>
    <name type="common">Grape</name>
    <dbReference type="NCBI Taxonomy" id="29760"/>
    <lineage>
        <taxon>Eukaryota</taxon>
        <taxon>Viridiplantae</taxon>
        <taxon>Streptophyta</taxon>
        <taxon>Embryophyta</taxon>
        <taxon>Tracheophyta</taxon>
        <taxon>Spermatophyta</taxon>
        <taxon>Magnoliopsida</taxon>
        <taxon>eudicotyledons</taxon>
        <taxon>Gunneridae</taxon>
        <taxon>Pentapetalae</taxon>
        <taxon>rosids</taxon>
        <taxon>Vitales</taxon>
        <taxon>Vitaceae</taxon>
        <taxon>Viteae</taxon>
        <taxon>Vitis</taxon>
    </lineage>
</organism>
<gene>
    <name evidence="1" type="ordered locus">VIT_03s0038g02710</name>
</gene>
<keyword evidence="2" id="KW-1185">Reference proteome</keyword>
<dbReference type="InParanoid" id="D7U521"/>
<dbReference type="Proteomes" id="UP000009183">
    <property type="component" value="Chromosome 3"/>
</dbReference>
<protein>
    <submittedName>
        <fullName evidence="1">Uncharacterized protein</fullName>
    </submittedName>
</protein>